<dbReference type="PROSITE" id="PS50850">
    <property type="entry name" value="MFS"/>
    <property type="match status" value="1"/>
</dbReference>
<evidence type="ECO:0000313" key="8">
    <source>
        <dbReference type="EMBL" id="KAF8794654.1"/>
    </source>
</evidence>
<dbReference type="InterPro" id="IPR036259">
    <property type="entry name" value="MFS_trans_sf"/>
</dbReference>
<dbReference type="Proteomes" id="UP000807504">
    <property type="component" value="Unassembled WGS sequence"/>
</dbReference>
<protein>
    <submittedName>
        <fullName evidence="8">Carcinine transporter like protein</fullName>
    </submittedName>
</protein>
<evidence type="ECO:0000256" key="3">
    <source>
        <dbReference type="ARBA" id="ARBA00022989"/>
    </source>
</evidence>
<dbReference type="InterPro" id="IPR005828">
    <property type="entry name" value="MFS_sugar_transport-like"/>
</dbReference>
<evidence type="ECO:0000256" key="1">
    <source>
        <dbReference type="ARBA" id="ARBA00004141"/>
    </source>
</evidence>
<evidence type="ECO:0000256" key="2">
    <source>
        <dbReference type="ARBA" id="ARBA00022692"/>
    </source>
</evidence>
<dbReference type="GO" id="GO:0022857">
    <property type="term" value="F:transmembrane transporter activity"/>
    <property type="evidence" value="ECO:0007669"/>
    <property type="project" value="InterPro"/>
</dbReference>
<dbReference type="Pfam" id="PF00083">
    <property type="entry name" value="Sugar_tr"/>
    <property type="match status" value="1"/>
</dbReference>
<evidence type="ECO:0000256" key="6">
    <source>
        <dbReference type="SAM" id="Phobius"/>
    </source>
</evidence>
<comment type="caution">
    <text evidence="8">The sequence shown here is derived from an EMBL/GenBank/DDBJ whole genome shotgun (WGS) entry which is preliminary data.</text>
</comment>
<feature type="transmembrane region" description="Helical" evidence="6">
    <location>
        <begin position="196"/>
        <end position="214"/>
    </location>
</feature>
<feature type="transmembrane region" description="Helical" evidence="6">
    <location>
        <begin position="450"/>
        <end position="475"/>
    </location>
</feature>
<dbReference type="AlphaFoldDB" id="A0A8T0FU45"/>
<gene>
    <name evidence="8" type="ORF">HNY73_002613</name>
</gene>
<accession>A0A8T0FU45</accession>
<evidence type="ECO:0000256" key="5">
    <source>
        <dbReference type="SAM" id="MobiDB-lite"/>
    </source>
</evidence>
<dbReference type="EMBL" id="JABXBU010000002">
    <property type="protein sequence ID" value="KAF8794654.1"/>
    <property type="molecule type" value="Genomic_DNA"/>
</dbReference>
<feature type="domain" description="Major facilitator superfamily (MFS) profile" evidence="7">
    <location>
        <begin position="82"/>
        <end position="506"/>
    </location>
</feature>
<feature type="transmembrane region" description="Helical" evidence="6">
    <location>
        <begin position="339"/>
        <end position="356"/>
    </location>
</feature>
<organism evidence="8 9">
    <name type="scientific">Argiope bruennichi</name>
    <name type="common">Wasp spider</name>
    <name type="synonym">Aranea bruennichi</name>
    <dbReference type="NCBI Taxonomy" id="94029"/>
    <lineage>
        <taxon>Eukaryota</taxon>
        <taxon>Metazoa</taxon>
        <taxon>Ecdysozoa</taxon>
        <taxon>Arthropoda</taxon>
        <taxon>Chelicerata</taxon>
        <taxon>Arachnida</taxon>
        <taxon>Araneae</taxon>
        <taxon>Araneomorphae</taxon>
        <taxon>Entelegynae</taxon>
        <taxon>Araneoidea</taxon>
        <taxon>Araneidae</taxon>
        <taxon>Argiope</taxon>
    </lineage>
</organism>
<proteinExistence type="predicted"/>
<dbReference type="InterPro" id="IPR020846">
    <property type="entry name" value="MFS_dom"/>
</dbReference>
<evidence type="ECO:0000313" key="9">
    <source>
        <dbReference type="Proteomes" id="UP000807504"/>
    </source>
</evidence>
<dbReference type="Gene3D" id="1.20.1250.20">
    <property type="entry name" value="MFS general substrate transporter like domains"/>
    <property type="match status" value="1"/>
</dbReference>
<keyword evidence="2 6" id="KW-0812">Transmembrane</keyword>
<feature type="transmembrane region" description="Helical" evidence="6">
    <location>
        <begin position="396"/>
        <end position="415"/>
    </location>
</feature>
<evidence type="ECO:0000256" key="4">
    <source>
        <dbReference type="ARBA" id="ARBA00023136"/>
    </source>
</evidence>
<keyword evidence="4 6" id="KW-0472">Membrane</keyword>
<dbReference type="PANTHER" id="PTHR24064">
    <property type="entry name" value="SOLUTE CARRIER FAMILY 22 MEMBER"/>
    <property type="match status" value="1"/>
</dbReference>
<sequence>MEFEDILEQVGGYGKFQRYLTLFFLIPVSCALPCFWMNFIFMVSVPEHWCHVPELSNLTMAQQRMLISPPNDPSCTMYNMNYSQVLDLESFIASSNFSDVITPCVSGWEYDKTNYDKTAATKFDLVCDKAHYPSLLLTLQNVGSLIGTPIYGILSDKYGRKLLFLVLAVVVSSTEIASVLVNDFIIFAILRTVNGSVLPSMFTSAFILITEIVAPDVRAHMNGVINCSWTFGLCFLPLVAYLARSWVILGIVSAVCGFCILLYWFFLPESPSWFVSQGRYEDAATVMMKIGETNGKQVDYNNILQQLQTLGDKIKQTKELEKKDTTSPLLKYPRLRKHFIILSICWTAFYVAYSGLTYNIRNLYGNEFLNFFLLSVVEVPGNLTFWFLMDRYGRRWSASLGFILIGIICLIPLLNFNSSDIIASMIAKFLISGIFMITDQQGSELFPTVFRTFGIGTGKTIATAATLFIPYIALLSEYGQALPFLLIGFTCFVTGVLGTLLPETLNENLPQTVTDAEEFGKDQKYLSWIKKSDKTPEKEKEKEKEKPPVDSIRL</sequence>
<feature type="transmembrane region" description="Helical" evidence="6">
    <location>
        <begin position="20"/>
        <end position="41"/>
    </location>
</feature>
<reference evidence="8" key="2">
    <citation type="submission" date="2020-06" db="EMBL/GenBank/DDBJ databases">
        <authorList>
            <person name="Sheffer M."/>
        </authorList>
    </citation>
    <scope>NUCLEOTIDE SEQUENCE</scope>
</reference>
<comment type="subcellular location">
    <subcellularLocation>
        <location evidence="1">Membrane</location>
        <topology evidence="1">Multi-pass membrane protein</topology>
    </subcellularLocation>
</comment>
<keyword evidence="3 6" id="KW-1133">Transmembrane helix</keyword>
<feature type="transmembrane region" description="Helical" evidence="6">
    <location>
        <begin position="221"/>
        <end position="240"/>
    </location>
</feature>
<evidence type="ECO:0000259" key="7">
    <source>
        <dbReference type="PROSITE" id="PS50850"/>
    </source>
</evidence>
<name>A0A8T0FU45_ARGBR</name>
<reference evidence="8" key="1">
    <citation type="journal article" date="2020" name="bioRxiv">
        <title>Chromosome-level reference genome of the European wasp spider Argiope bruennichi: a resource for studies on range expansion and evolutionary adaptation.</title>
        <authorList>
            <person name="Sheffer M.M."/>
            <person name="Hoppe A."/>
            <person name="Krehenwinkel H."/>
            <person name="Uhl G."/>
            <person name="Kuss A.W."/>
            <person name="Jensen L."/>
            <person name="Jensen C."/>
            <person name="Gillespie R.G."/>
            <person name="Hoff K.J."/>
            <person name="Prost S."/>
        </authorList>
    </citation>
    <scope>NUCLEOTIDE SEQUENCE</scope>
</reference>
<feature type="transmembrane region" description="Helical" evidence="6">
    <location>
        <begin position="368"/>
        <end position="389"/>
    </location>
</feature>
<feature type="transmembrane region" description="Helical" evidence="6">
    <location>
        <begin position="481"/>
        <end position="501"/>
    </location>
</feature>
<dbReference type="GO" id="GO:0016020">
    <property type="term" value="C:membrane"/>
    <property type="evidence" value="ECO:0007669"/>
    <property type="project" value="UniProtKB-SubCell"/>
</dbReference>
<feature type="transmembrane region" description="Helical" evidence="6">
    <location>
        <begin position="162"/>
        <end position="190"/>
    </location>
</feature>
<feature type="transmembrane region" description="Helical" evidence="6">
    <location>
        <begin position="421"/>
        <end position="438"/>
    </location>
</feature>
<feature type="transmembrane region" description="Helical" evidence="6">
    <location>
        <begin position="246"/>
        <end position="267"/>
    </location>
</feature>
<feature type="region of interest" description="Disordered" evidence="5">
    <location>
        <begin position="532"/>
        <end position="554"/>
    </location>
</feature>
<keyword evidence="9" id="KW-1185">Reference proteome</keyword>
<dbReference type="SUPFAM" id="SSF103473">
    <property type="entry name" value="MFS general substrate transporter"/>
    <property type="match status" value="1"/>
</dbReference>